<organism evidence="2 3">
    <name type="scientific">Tilletiopsis washingtonensis</name>
    <dbReference type="NCBI Taxonomy" id="58919"/>
    <lineage>
        <taxon>Eukaryota</taxon>
        <taxon>Fungi</taxon>
        <taxon>Dikarya</taxon>
        <taxon>Basidiomycota</taxon>
        <taxon>Ustilaginomycotina</taxon>
        <taxon>Exobasidiomycetes</taxon>
        <taxon>Entylomatales</taxon>
        <taxon>Entylomatales incertae sedis</taxon>
        <taxon>Tilletiopsis</taxon>
    </lineage>
</organism>
<evidence type="ECO:0000313" key="3">
    <source>
        <dbReference type="Proteomes" id="UP000245946"/>
    </source>
</evidence>
<reference evidence="2 3" key="1">
    <citation type="journal article" date="2018" name="Mol. Biol. Evol.">
        <title>Broad Genomic Sampling Reveals a Smut Pathogenic Ancestry of the Fungal Clade Ustilaginomycotina.</title>
        <authorList>
            <person name="Kijpornyongpan T."/>
            <person name="Mondo S.J."/>
            <person name="Barry K."/>
            <person name="Sandor L."/>
            <person name="Lee J."/>
            <person name="Lipzen A."/>
            <person name="Pangilinan J."/>
            <person name="LaButti K."/>
            <person name="Hainaut M."/>
            <person name="Henrissat B."/>
            <person name="Grigoriev I.V."/>
            <person name="Spatafora J.W."/>
            <person name="Aime M.C."/>
        </authorList>
    </citation>
    <scope>NUCLEOTIDE SEQUENCE [LARGE SCALE GENOMIC DNA]</scope>
    <source>
        <strain evidence="2 3">MCA 4186</strain>
    </source>
</reference>
<evidence type="ECO:0000313" key="2">
    <source>
        <dbReference type="EMBL" id="PWN99973.1"/>
    </source>
</evidence>
<sequence length="87" mass="9570">MLSISERPRRRLRLVRSASRRRPRAARAQPARQRRLLPSSDVERSFDSAVQGRAQTSISSCPPADAVQLEVRALQVPPGTPLSGRGA</sequence>
<protein>
    <submittedName>
        <fullName evidence="2">Uncharacterized protein</fullName>
    </submittedName>
</protein>
<keyword evidence="3" id="KW-1185">Reference proteome</keyword>
<name>A0A316ZI75_9BASI</name>
<gene>
    <name evidence="2" type="ORF">FA09DRAFT_328116</name>
</gene>
<proteinExistence type="predicted"/>
<evidence type="ECO:0000256" key="1">
    <source>
        <dbReference type="SAM" id="MobiDB-lite"/>
    </source>
</evidence>
<dbReference type="AlphaFoldDB" id="A0A316ZI75"/>
<dbReference type="GeneID" id="37269191"/>
<dbReference type="Proteomes" id="UP000245946">
    <property type="component" value="Unassembled WGS sequence"/>
</dbReference>
<dbReference type="EMBL" id="KZ819286">
    <property type="protein sequence ID" value="PWN99973.1"/>
    <property type="molecule type" value="Genomic_DNA"/>
</dbReference>
<accession>A0A316ZI75</accession>
<feature type="region of interest" description="Disordered" evidence="1">
    <location>
        <begin position="1"/>
        <end position="61"/>
    </location>
</feature>
<dbReference type="RefSeq" id="XP_025600252.1">
    <property type="nucleotide sequence ID" value="XM_025741647.1"/>
</dbReference>
<feature type="compositionally biased region" description="Basic residues" evidence="1">
    <location>
        <begin position="8"/>
        <end position="25"/>
    </location>
</feature>